<dbReference type="InterPro" id="IPR012464">
    <property type="entry name" value="DUF1676"/>
</dbReference>
<dbReference type="Pfam" id="PF07898">
    <property type="entry name" value="DUF1676"/>
    <property type="match status" value="1"/>
</dbReference>
<name>A0ABQ9J4I9_9CUCU</name>
<evidence type="ECO:0000256" key="1">
    <source>
        <dbReference type="SAM" id="Phobius"/>
    </source>
</evidence>
<evidence type="ECO:0000313" key="3">
    <source>
        <dbReference type="Proteomes" id="UP001162164"/>
    </source>
</evidence>
<feature type="transmembrane region" description="Helical" evidence="1">
    <location>
        <begin position="95"/>
        <end position="112"/>
    </location>
</feature>
<dbReference type="PANTHER" id="PTHR21879:SF14">
    <property type="entry name" value="OSIRIS 8"/>
    <property type="match status" value="1"/>
</dbReference>
<organism evidence="2 3">
    <name type="scientific">Molorchus minor</name>
    <dbReference type="NCBI Taxonomy" id="1323400"/>
    <lineage>
        <taxon>Eukaryota</taxon>
        <taxon>Metazoa</taxon>
        <taxon>Ecdysozoa</taxon>
        <taxon>Arthropoda</taxon>
        <taxon>Hexapoda</taxon>
        <taxon>Insecta</taxon>
        <taxon>Pterygota</taxon>
        <taxon>Neoptera</taxon>
        <taxon>Endopterygota</taxon>
        <taxon>Coleoptera</taxon>
        <taxon>Polyphaga</taxon>
        <taxon>Cucujiformia</taxon>
        <taxon>Chrysomeloidea</taxon>
        <taxon>Cerambycidae</taxon>
        <taxon>Lamiinae</taxon>
        <taxon>Monochamini</taxon>
        <taxon>Molorchus</taxon>
    </lineage>
</organism>
<dbReference type="PANTHER" id="PTHR21879">
    <property type="entry name" value="FI03362P-RELATED-RELATED"/>
    <property type="match status" value="1"/>
</dbReference>
<accession>A0ABQ9J4I9</accession>
<evidence type="ECO:0000313" key="2">
    <source>
        <dbReference type="EMBL" id="KAJ8972948.1"/>
    </source>
</evidence>
<keyword evidence="1" id="KW-0812">Transmembrane</keyword>
<dbReference type="Proteomes" id="UP001162164">
    <property type="component" value="Unassembled WGS sequence"/>
</dbReference>
<sequence>MRGIGMGGVCTPLAGQHAFPLALGNVEEYARARRLGGYIQFINSHHLEVSVPRLLEVGRKKDKDQGSNGALYWALAIKGSFLAMAYQGIAVMSGLALVMGKMALLLSAILGLKKLVSSNSQEATTLEIVKQPKYTEQHSYSDSYDDEVHHKP</sequence>
<feature type="transmembrane region" description="Helical" evidence="1">
    <location>
        <begin position="70"/>
        <end position="89"/>
    </location>
</feature>
<dbReference type="EMBL" id="JAPWTJ010001269">
    <property type="protein sequence ID" value="KAJ8972948.1"/>
    <property type="molecule type" value="Genomic_DNA"/>
</dbReference>
<keyword evidence="3" id="KW-1185">Reference proteome</keyword>
<protein>
    <submittedName>
        <fullName evidence="2">Uncharacterized protein</fullName>
    </submittedName>
</protein>
<gene>
    <name evidence="2" type="ORF">NQ317_004372</name>
</gene>
<reference evidence="2" key="1">
    <citation type="journal article" date="2023" name="Insect Mol. Biol.">
        <title>Genome sequencing provides insights into the evolution of gene families encoding plant cell wall-degrading enzymes in longhorned beetles.</title>
        <authorList>
            <person name="Shin N.R."/>
            <person name="Okamura Y."/>
            <person name="Kirsch R."/>
            <person name="Pauchet Y."/>
        </authorList>
    </citation>
    <scope>NUCLEOTIDE SEQUENCE</scope>
    <source>
        <strain evidence="2">MMC_N1</strain>
    </source>
</reference>
<keyword evidence="1" id="KW-1133">Transmembrane helix</keyword>
<proteinExistence type="predicted"/>
<comment type="caution">
    <text evidence="2">The sequence shown here is derived from an EMBL/GenBank/DDBJ whole genome shotgun (WGS) entry which is preliminary data.</text>
</comment>
<keyword evidence="1" id="KW-0472">Membrane</keyword>